<dbReference type="Gene3D" id="1.10.10.10">
    <property type="entry name" value="Winged helix-like DNA-binding domain superfamily/Winged helix DNA-binding domain"/>
    <property type="match status" value="1"/>
</dbReference>
<dbReference type="SUPFAM" id="SSF46785">
    <property type="entry name" value="Winged helix' DNA-binding domain"/>
    <property type="match status" value="1"/>
</dbReference>
<keyword evidence="4" id="KW-0804">Transcription</keyword>
<dbReference type="AlphaFoldDB" id="A0A222E8N8"/>
<keyword evidence="7" id="KW-1185">Reference proteome</keyword>
<keyword evidence="2" id="KW-0805">Transcription regulation</keyword>
<comment type="similarity">
    <text evidence="1">Belongs to the LysR transcriptional regulatory family.</text>
</comment>
<dbReference type="Pfam" id="PF03466">
    <property type="entry name" value="LysR_substrate"/>
    <property type="match status" value="1"/>
</dbReference>
<reference evidence="6 7" key="1">
    <citation type="submission" date="2017-07" db="EMBL/GenBank/DDBJ databases">
        <title>Genome Sequence of Antarctobacter heliothermus Strain SMS3 Isolated from a culture of the Diatom Skeletonema marinoi.</title>
        <authorList>
            <person name="Topel M."/>
            <person name="Pinder M.I.M."/>
            <person name="Johansson O.N."/>
            <person name="Kourtchenko O."/>
            <person name="Godhe A."/>
            <person name="Clarke A.K."/>
        </authorList>
    </citation>
    <scope>NUCLEOTIDE SEQUENCE [LARGE SCALE GENOMIC DNA]</scope>
    <source>
        <strain evidence="6 7">SMS3</strain>
    </source>
</reference>
<keyword evidence="3" id="KW-0238">DNA-binding</keyword>
<dbReference type="EMBL" id="CP022540">
    <property type="protein sequence ID" value="ASP22450.1"/>
    <property type="molecule type" value="Genomic_DNA"/>
</dbReference>
<sequence>MRAAAFNVTCPLHKQIYQRRLFDYPPICEIIFPKIEKMIEDYRSLAVFVAIADAGSLSAAGRQLKLSTSVVSHHLSRLENKMGATLFFRSTRSMSLTPEGRIALDPARRMVTAGEEALDLLGSGQDEPVGALRVTMPAFGDQSHLRQTLWRFANAHPQVALSLHSSDTHVDLVKGGFDLAIRLGRLADSNLKSRRIGSFDRVLVAAPSYLSQRAPITRIEDLAHCDFVGVNALPDALTLQSKTQSVTFEPERIRIEVDSITSAISAVRAGLGLRALPLSEIADDLATETLVRILPDWSLPDMGIYAVWPDIGPQKKLTRRLIDFFANSGDRSGTELQP</sequence>
<proteinExistence type="inferred from homology"/>
<evidence type="ECO:0000313" key="6">
    <source>
        <dbReference type="EMBL" id="ASP22450.1"/>
    </source>
</evidence>
<dbReference type="InterPro" id="IPR036390">
    <property type="entry name" value="WH_DNA-bd_sf"/>
</dbReference>
<dbReference type="CDD" id="cd08422">
    <property type="entry name" value="PBP2_CrgA_like"/>
    <property type="match status" value="1"/>
</dbReference>
<evidence type="ECO:0000256" key="2">
    <source>
        <dbReference type="ARBA" id="ARBA00023015"/>
    </source>
</evidence>
<dbReference type="InterPro" id="IPR005119">
    <property type="entry name" value="LysR_subst-bd"/>
</dbReference>
<protein>
    <submittedName>
        <fullName evidence="6">HTH-type transcriptional regulator PgrR</fullName>
    </submittedName>
</protein>
<dbReference type="GO" id="GO:0006351">
    <property type="term" value="P:DNA-templated transcription"/>
    <property type="evidence" value="ECO:0007669"/>
    <property type="project" value="TreeGrafter"/>
</dbReference>
<organism evidence="6 7">
    <name type="scientific">Antarctobacter heliothermus</name>
    <dbReference type="NCBI Taxonomy" id="74033"/>
    <lineage>
        <taxon>Bacteria</taxon>
        <taxon>Pseudomonadati</taxon>
        <taxon>Pseudomonadota</taxon>
        <taxon>Alphaproteobacteria</taxon>
        <taxon>Rhodobacterales</taxon>
        <taxon>Roseobacteraceae</taxon>
        <taxon>Antarctobacter</taxon>
    </lineage>
</organism>
<gene>
    <name evidence="6" type="primary">pgrR</name>
    <name evidence="6" type="ORF">ANTHELSMS3_03829</name>
</gene>
<dbReference type="InterPro" id="IPR058163">
    <property type="entry name" value="LysR-type_TF_proteobact-type"/>
</dbReference>
<dbReference type="Pfam" id="PF00126">
    <property type="entry name" value="HTH_1"/>
    <property type="match status" value="1"/>
</dbReference>
<accession>A0A222E8N8</accession>
<evidence type="ECO:0000313" key="7">
    <source>
        <dbReference type="Proteomes" id="UP000203589"/>
    </source>
</evidence>
<dbReference type="GO" id="GO:0003700">
    <property type="term" value="F:DNA-binding transcription factor activity"/>
    <property type="evidence" value="ECO:0007669"/>
    <property type="project" value="InterPro"/>
</dbReference>
<dbReference type="GO" id="GO:0043565">
    <property type="term" value="F:sequence-specific DNA binding"/>
    <property type="evidence" value="ECO:0007669"/>
    <property type="project" value="TreeGrafter"/>
</dbReference>
<dbReference type="Proteomes" id="UP000203589">
    <property type="component" value="Chromosome"/>
</dbReference>
<evidence type="ECO:0000256" key="4">
    <source>
        <dbReference type="ARBA" id="ARBA00023163"/>
    </source>
</evidence>
<dbReference type="SUPFAM" id="SSF53850">
    <property type="entry name" value="Periplasmic binding protein-like II"/>
    <property type="match status" value="1"/>
</dbReference>
<dbReference type="FunFam" id="1.10.10.10:FF:000001">
    <property type="entry name" value="LysR family transcriptional regulator"/>
    <property type="match status" value="1"/>
</dbReference>
<evidence type="ECO:0000259" key="5">
    <source>
        <dbReference type="PROSITE" id="PS50931"/>
    </source>
</evidence>
<dbReference type="PANTHER" id="PTHR30537:SF30">
    <property type="entry name" value="TRANSCRIPTIONAL REGULATOR-RELATED"/>
    <property type="match status" value="1"/>
</dbReference>
<dbReference type="KEGG" id="aht:ANTHELSMS3_03829"/>
<evidence type="ECO:0000256" key="1">
    <source>
        <dbReference type="ARBA" id="ARBA00009437"/>
    </source>
</evidence>
<name>A0A222E8N8_9RHOB</name>
<dbReference type="PANTHER" id="PTHR30537">
    <property type="entry name" value="HTH-TYPE TRANSCRIPTIONAL REGULATOR"/>
    <property type="match status" value="1"/>
</dbReference>
<evidence type="ECO:0000256" key="3">
    <source>
        <dbReference type="ARBA" id="ARBA00023125"/>
    </source>
</evidence>
<dbReference type="InterPro" id="IPR000847">
    <property type="entry name" value="LysR_HTH_N"/>
</dbReference>
<dbReference type="Gene3D" id="3.40.190.290">
    <property type="match status" value="1"/>
</dbReference>
<dbReference type="PROSITE" id="PS50931">
    <property type="entry name" value="HTH_LYSR"/>
    <property type="match status" value="1"/>
</dbReference>
<feature type="domain" description="HTH lysR-type" evidence="5">
    <location>
        <begin position="40"/>
        <end position="97"/>
    </location>
</feature>
<dbReference type="InterPro" id="IPR036388">
    <property type="entry name" value="WH-like_DNA-bd_sf"/>
</dbReference>